<protein>
    <submittedName>
        <fullName evidence="1">Uncharacterized protein</fullName>
    </submittedName>
</protein>
<name>A1WF32_VEREI</name>
<dbReference type="KEGG" id="vei:Veis_0454"/>
<accession>A1WF32</accession>
<organism evidence="1 2">
    <name type="scientific">Verminephrobacter eiseniae (strain EF01-2)</name>
    <dbReference type="NCBI Taxonomy" id="391735"/>
    <lineage>
        <taxon>Bacteria</taxon>
        <taxon>Pseudomonadati</taxon>
        <taxon>Pseudomonadota</taxon>
        <taxon>Betaproteobacteria</taxon>
        <taxon>Burkholderiales</taxon>
        <taxon>Comamonadaceae</taxon>
        <taxon>Verminephrobacter</taxon>
    </lineage>
</organism>
<keyword evidence="2" id="KW-1185">Reference proteome</keyword>
<sequence length="103" mass="11630">MKTPGDHSYFLSADQGCGELFRIVAISRSLLIGNFTVHKCHHQCDPSFLVQTLHGADFICLASTFDKVIVFIVPAQSLVKYEVDYNKKKSGHHEVYYNHNNTS</sequence>
<proteinExistence type="predicted"/>
<evidence type="ECO:0000313" key="1">
    <source>
        <dbReference type="EMBL" id="ABM56239.1"/>
    </source>
</evidence>
<dbReference type="EMBL" id="CP000542">
    <property type="protein sequence ID" value="ABM56239.1"/>
    <property type="molecule type" value="Genomic_DNA"/>
</dbReference>
<dbReference type="Proteomes" id="UP000000374">
    <property type="component" value="Chromosome"/>
</dbReference>
<reference evidence="2" key="1">
    <citation type="submission" date="2006-12" db="EMBL/GenBank/DDBJ databases">
        <title>Complete sequence of chromosome 1 of Verminephrobacter eiseniae EF01-2.</title>
        <authorList>
            <person name="Copeland A."/>
            <person name="Lucas S."/>
            <person name="Lapidus A."/>
            <person name="Barry K."/>
            <person name="Detter J.C."/>
            <person name="Glavina del Rio T."/>
            <person name="Dalin E."/>
            <person name="Tice H."/>
            <person name="Pitluck S."/>
            <person name="Chertkov O."/>
            <person name="Brettin T."/>
            <person name="Bruce D."/>
            <person name="Han C."/>
            <person name="Tapia R."/>
            <person name="Gilna P."/>
            <person name="Schmutz J."/>
            <person name="Larimer F."/>
            <person name="Land M."/>
            <person name="Hauser L."/>
            <person name="Kyrpides N."/>
            <person name="Kim E."/>
            <person name="Stahl D."/>
            <person name="Richardson P."/>
        </authorList>
    </citation>
    <scope>NUCLEOTIDE SEQUENCE [LARGE SCALE GENOMIC DNA]</scope>
    <source>
        <strain evidence="2">EF01-2</strain>
    </source>
</reference>
<gene>
    <name evidence="1" type="ordered locus">Veis_0454</name>
</gene>
<dbReference type="AlphaFoldDB" id="A1WF32"/>
<evidence type="ECO:0000313" key="2">
    <source>
        <dbReference type="Proteomes" id="UP000000374"/>
    </source>
</evidence>
<dbReference type="HOGENOM" id="CLU_2262624_0_0_4"/>